<name>A0A7S0BB63_9DINO</name>
<protein>
    <submittedName>
        <fullName evidence="2">Uncharacterized protein</fullName>
    </submittedName>
</protein>
<gene>
    <name evidence="2" type="ORF">PBAH0796_LOCUS32644</name>
</gene>
<proteinExistence type="predicted"/>
<accession>A0A7S0BB63</accession>
<dbReference type="AlphaFoldDB" id="A0A7S0BB63"/>
<reference evidence="2" key="1">
    <citation type="submission" date="2021-01" db="EMBL/GenBank/DDBJ databases">
        <authorList>
            <person name="Corre E."/>
            <person name="Pelletier E."/>
            <person name="Niang G."/>
            <person name="Scheremetjew M."/>
            <person name="Finn R."/>
            <person name="Kale V."/>
            <person name="Holt S."/>
            <person name="Cochrane G."/>
            <person name="Meng A."/>
            <person name="Brown T."/>
            <person name="Cohen L."/>
        </authorList>
    </citation>
    <scope>NUCLEOTIDE SEQUENCE</scope>
    <source>
        <strain evidence="2">Pbaha01</strain>
    </source>
</reference>
<evidence type="ECO:0000313" key="2">
    <source>
        <dbReference type="EMBL" id="CAD8388956.1"/>
    </source>
</evidence>
<feature type="region of interest" description="Disordered" evidence="1">
    <location>
        <begin position="211"/>
        <end position="234"/>
    </location>
</feature>
<dbReference type="EMBL" id="HBEG01053634">
    <property type="protein sequence ID" value="CAD8388956.1"/>
    <property type="molecule type" value="Transcribed_RNA"/>
</dbReference>
<evidence type="ECO:0000256" key="1">
    <source>
        <dbReference type="SAM" id="MobiDB-lite"/>
    </source>
</evidence>
<organism evidence="2">
    <name type="scientific">Pyrodinium bahamense</name>
    <dbReference type="NCBI Taxonomy" id="73915"/>
    <lineage>
        <taxon>Eukaryota</taxon>
        <taxon>Sar</taxon>
        <taxon>Alveolata</taxon>
        <taxon>Dinophyceae</taxon>
        <taxon>Gonyaulacales</taxon>
        <taxon>Pyrocystaceae</taxon>
        <taxon>Pyrodinium</taxon>
    </lineage>
</organism>
<sequence length="234" mass="25124">MANAVLRSAGDLLAVDVLELELDLQHVDVPRYLVNKRLKLKFRMNGVTYLKSKARKAVTDGDHCRVNLDIAGGVVFEGGTSLDFELCRVRFWGPSKTLASCKVPLDLALQSINVGSNQARVWNLTLWAAGAPDKALGSLMAEVCARTLKAHVAVSIAALRSLAVPRRPRVLGNDSAARLIAIEWACRTFASRAAEARQRLREALDAALEDDALLGGGPKGAPPRSARESPGAAH</sequence>